<dbReference type="InterPro" id="IPR056933">
    <property type="entry name" value="TPR_ESP1"/>
</dbReference>
<gene>
    <name evidence="8" type="primary">LOC110783145</name>
</gene>
<keyword evidence="7" id="KW-1185">Reference proteome</keyword>
<dbReference type="InterPro" id="IPR056932">
    <property type="entry name" value="TPR_ESP1_2nd"/>
</dbReference>
<accession>A0A9R0I6J2</accession>
<evidence type="ECO:0000256" key="2">
    <source>
        <dbReference type="ARBA" id="ARBA00012489"/>
    </source>
</evidence>
<dbReference type="GO" id="GO:0072686">
    <property type="term" value="C:mitotic spindle"/>
    <property type="evidence" value="ECO:0000318"/>
    <property type="project" value="GO_Central"/>
</dbReference>
<evidence type="ECO:0000256" key="1">
    <source>
        <dbReference type="ARBA" id="ARBA00000451"/>
    </source>
</evidence>
<dbReference type="InterPro" id="IPR005314">
    <property type="entry name" value="Peptidase_C50"/>
</dbReference>
<dbReference type="PANTHER" id="PTHR12792:SF0">
    <property type="entry name" value="SEPARIN"/>
    <property type="match status" value="1"/>
</dbReference>
<dbReference type="GO" id="GO:0005634">
    <property type="term" value="C:nucleus"/>
    <property type="evidence" value="ECO:0000318"/>
    <property type="project" value="GO_Central"/>
</dbReference>
<keyword evidence="4" id="KW-0159">Chromosome partition</keyword>
<dbReference type="KEGG" id="soe:110783145"/>
<proteinExistence type="predicted"/>
<comment type="catalytic activity">
    <reaction evidence="1">
        <text>All bonds known to be hydrolyzed by this endopeptidase have arginine in P1 and an acidic residue in P4. P6 is often occupied by an acidic residue or by a hydroxy-amino-acid residue, the phosphorylation of which enhances cleavage.</text>
        <dbReference type="EC" id="3.4.22.49"/>
    </reaction>
</comment>
<name>A0A9R0I6J2_SPIOL</name>
<dbReference type="EC" id="3.4.22.49" evidence="2"/>
<dbReference type="Pfam" id="PF25113">
    <property type="entry name" value="TPR_ESP1_2nd"/>
    <property type="match status" value="1"/>
</dbReference>
<organism evidence="7 8">
    <name type="scientific">Spinacia oleracea</name>
    <name type="common">Spinach</name>
    <dbReference type="NCBI Taxonomy" id="3562"/>
    <lineage>
        <taxon>Eukaryota</taxon>
        <taxon>Viridiplantae</taxon>
        <taxon>Streptophyta</taxon>
        <taxon>Embryophyta</taxon>
        <taxon>Tracheophyta</taxon>
        <taxon>Spermatophyta</taxon>
        <taxon>Magnoliopsida</taxon>
        <taxon>eudicotyledons</taxon>
        <taxon>Gunneridae</taxon>
        <taxon>Pentapetalae</taxon>
        <taxon>Caryophyllales</taxon>
        <taxon>Chenopodiaceae</taxon>
        <taxon>Chenopodioideae</taxon>
        <taxon>Anserineae</taxon>
        <taxon>Spinacia</taxon>
    </lineage>
</organism>
<dbReference type="GO" id="GO:0006508">
    <property type="term" value="P:proteolysis"/>
    <property type="evidence" value="ECO:0007669"/>
    <property type="project" value="InterPro"/>
</dbReference>
<reference evidence="7" key="1">
    <citation type="journal article" date="2021" name="Nat. Commun.">
        <title>Genomic analyses provide insights into spinach domestication and the genetic basis of agronomic traits.</title>
        <authorList>
            <person name="Cai X."/>
            <person name="Sun X."/>
            <person name="Xu C."/>
            <person name="Sun H."/>
            <person name="Wang X."/>
            <person name="Ge C."/>
            <person name="Zhang Z."/>
            <person name="Wang Q."/>
            <person name="Fei Z."/>
            <person name="Jiao C."/>
            <person name="Wang Q."/>
        </authorList>
    </citation>
    <scope>NUCLEOTIDE SEQUENCE [LARGE SCALE GENOMIC DNA]</scope>
    <source>
        <strain evidence="7">cv. Varoflay</strain>
    </source>
</reference>
<feature type="region of interest" description="Disordered" evidence="5">
    <location>
        <begin position="41"/>
        <end position="65"/>
    </location>
</feature>
<dbReference type="Pfam" id="PF03568">
    <property type="entry name" value="Separin_C"/>
    <property type="match status" value="1"/>
</dbReference>
<dbReference type="GeneID" id="110783145"/>
<evidence type="ECO:0000313" key="8">
    <source>
        <dbReference type="RefSeq" id="XP_021843140.2"/>
    </source>
</evidence>
<evidence type="ECO:0000313" key="7">
    <source>
        <dbReference type="Proteomes" id="UP000813463"/>
    </source>
</evidence>
<dbReference type="RefSeq" id="XP_021843140.2">
    <property type="nucleotide sequence ID" value="XM_021987448.2"/>
</dbReference>
<keyword evidence="3" id="KW-0378">Hydrolase</keyword>
<evidence type="ECO:0000256" key="5">
    <source>
        <dbReference type="SAM" id="MobiDB-lite"/>
    </source>
</evidence>
<sequence>MDAATQASSLLSKLKPGTYDFTGINILFSDFLQPFSLLTSPTPQNPSKKPSRSKKPSQSSPSSSIRSLAKTFLPFLSSSLSLLPNRLSESPKHPKTSEFVTQLLECYKLCLDCLESLSSEISGKPYCVHLQRGRYVHCLIRWERYQDAINEGFRVLKDIGGVKLEGCGWKVSMGQLVPRLVVVDGDGNGGIEGDIVRLIVDLAVSIAQCVSLSKDKDAEKYNDLLILLEEVRPWFRHLENSVRSKLQWKLLAQMKNAVLFMVREVAHFEGDLVPRFCAAVLDEYMQLLNKGTTNEEIEEFVKFVFNCTSKCRSACKNIRISIAMHLYKSADKFSQDLVYFILIQRLHALGLYFFEFSFEPNICLSSASDGSTGTCSSGLMPKGWDGLQDLSVLLSDGRNYYPSHLEFCDKPLSHDFKDFVEKASIVSRSDCKVSKSCKSANGEANLSFYLNALKCLCWPLADFVTSERKRIVMEDMESPLVSALKRILEAFLEFSYLFLHCQQSCESRVEIDMIVLSISVACFTLSLKLNLGTEGSTSLVNYILSDKCISLLRPSMLKYIVASLHNNFVEFYRHERLEEASQALELCCRASWHRCLLFVEILVGKHKGFDDNISETMIAESVNEACKVNTLLMDIGHHVDSCIVEKAVEFGLLKWCLARTLLGHLPCPLMLIKHWAKIQCKFYKNIEGTAPILGSYLLCAPCLVKNNFSTEIIGTILEQELLVYQEMSNLYPMFCQRMQIKIIDILLEKVYHSRKCVQRSTILVKKAMLSRTFGIEGLDSCIHCLSEAIESVDVSCGITTDTSAMVSNQLAVMYCLRALSTYEADPTSKEMFEDIRKAVDLWLRIDVPCSSSGNSEMGCDYVLLLLNHIADLLSIKGDTTLHSDALNVIIKVFKQMNVSFEKCLLLLWESRRVNHALCVVPINETLITALSKNYGKEAESLDFWISSLKDSQPLLVGLQQNFSFLSSLFPLAFNQCKHSLQSEISVDEVKELASNLISNVAITRSSAFLAGYLYHDLSERLCASGRTIEALFCAKEAHRLRGKLLQEHFSLSIQQHEENHEVGQSIRKRSTFVSQFSVLHQVAITAWPTNAISPTLDSFSLTPWNVLRCYLESTLQVGIIHERLGNVAEAEAQFILGKSISCLQSLPRFIVSFSSCLGKVYYGMNLLDLAHKELATSEQELAVERNFVTCSRCLLMLESNINEQFGNLYRKGVYHALVNPYESSILSLISLERGDLAVWLEGASAAYSVHEGPAAISGTDNISKTANVKTKKVVKGSRKTKKELESQTTVIREAEQSSRVTRSRKLSSYGNKSAYVEGENNASTSHTSVQLETEAAIVSNRITCQKCFPRELNTFGSFACFIHMKWEFVRRRQILRLLIGLGKCQGALAGTHRLHTIYSKCISIFLGGNDCHCSSSTLLDFDSITKEITGDILVSERAEVFYSMCLLSLKALYSEDIRTTCCDLCSIQISHVASLLKLSFVLSREVPLLFQKVSRLLALIYVVSASREKNQFLISCNVLSENYWAAYFHQASVGTHHDLQLLSAISLKHGSQMVSKKKGYKASDATSMIADTCRTVPESTKEMELYVAKFFENLPNTTIVCVSLLDASFASLLKELMCYPSGVSGCVLLSHLNADSQPAVIVLPLNTVLQEEETSTSCSIFGEKIVQKEWHSPWGSNALVDDVAPLFKSILRGNYLSCSSFPDEHTERSRELWWTWRDNLDKCLHKLLRDVEETWFGQWKYLLLGRWLDTDPLNCAVKEFLHETKKEGCKLDLNESILKVVMGGIKSINMEKVRIPKPFLEKGCYIGSIVESVQGRCSTLDKAYDGVDYVSDSLTAAVNKVELEYCTRREPVVLVLDSNVQMLPWENMPIMREQEVYRMPSVASIFMALQRRSVLENVARLGTKFPLIDPLDAYFLLNPSGDLSRTQSEFEEWFRHQNIQGKAGVVPSTEELTVALENHDLFLYFGHGSGAQYMPRDKIQKLESCSALLLMGCSSGTLNLNGCYAPVGTSLSYMLAGAPIVVANLWEVTDLDIDRFAKAVLKSFLEERSKSSTDCIQCSLLAEELKSMNMNENKGNPKKGRGKKKTVDPVPEVSGEYCYRHKLRAGYFVSQARKACKLPFLIGAAPVCYGVPTGIRKKTDII</sequence>
<evidence type="ECO:0000259" key="6">
    <source>
        <dbReference type="PROSITE" id="PS51700"/>
    </source>
</evidence>
<feature type="compositionally biased region" description="Low complexity" evidence="5">
    <location>
        <begin position="56"/>
        <end position="65"/>
    </location>
</feature>
<dbReference type="GO" id="GO:0005737">
    <property type="term" value="C:cytoplasm"/>
    <property type="evidence" value="ECO:0000318"/>
    <property type="project" value="GO_Central"/>
</dbReference>
<dbReference type="GO" id="GO:0051307">
    <property type="term" value="P:meiotic chromosome separation"/>
    <property type="evidence" value="ECO:0000318"/>
    <property type="project" value="GO_Central"/>
</dbReference>
<dbReference type="Proteomes" id="UP000813463">
    <property type="component" value="Chromosome 3"/>
</dbReference>
<dbReference type="Pfam" id="PF25110">
    <property type="entry name" value="TPR_ESP1"/>
    <property type="match status" value="1"/>
</dbReference>
<feature type="domain" description="Peptidase C50" evidence="6">
    <location>
        <begin position="1910"/>
        <end position="2004"/>
    </location>
</feature>
<dbReference type="InterPro" id="IPR030397">
    <property type="entry name" value="SEPARIN_core_dom"/>
</dbReference>
<dbReference type="GO" id="GO:0004197">
    <property type="term" value="F:cysteine-type endopeptidase activity"/>
    <property type="evidence" value="ECO:0000318"/>
    <property type="project" value="GO_Central"/>
</dbReference>
<reference evidence="8" key="2">
    <citation type="submission" date="2025-08" db="UniProtKB">
        <authorList>
            <consortium name="RefSeq"/>
        </authorList>
    </citation>
    <scope>IDENTIFICATION</scope>
    <source>
        <tissue evidence="8">Leaf</tissue>
    </source>
</reference>
<evidence type="ECO:0000256" key="3">
    <source>
        <dbReference type="ARBA" id="ARBA00022801"/>
    </source>
</evidence>
<dbReference type="PANTHER" id="PTHR12792">
    <property type="entry name" value="EXTRA SPINDLE POLES 1-RELATED"/>
    <property type="match status" value="1"/>
</dbReference>
<protein>
    <recommendedName>
        <fullName evidence="2">separase</fullName>
        <ecNumber evidence="2">3.4.22.49</ecNumber>
    </recommendedName>
</protein>
<evidence type="ECO:0000256" key="4">
    <source>
        <dbReference type="ARBA" id="ARBA00022829"/>
    </source>
</evidence>
<dbReference type="PROSITE" id="PS51700">
    <property type="entry name" value="SEPARIN"/>
    <property type="match status" value="1"/>
</dbReference>